<dbReference type="CDD" id="cd01399">
    <property type="entry name" value="GlcN6P_deaminase"/>
    <property type="match status" value="1"/>
</dbReference>
<reference evidence="2" key="1">
    <citation type="submission" date="2022-11" db="EMBL/GenBank/DDBJ databases">
        <title>Marilongibacter aestuarii gen. nov., sp. nov., isolated from tidal flat sediment.</title>
        <authorList>
            <person name="Jiayan W."/>
        </authorList>
    </citation>
    <scope>NUCLEOTIDE SEQUENCE</scope>
    <source>
        <strain evidence="2">Z1-6</strain>
    </source>
</reference>
<keyword evidence="3" id="KW-1185">Reference proteome</keyword>
<organism evidence="2 3">
    <name type="scientific">Draconibacterium aestuarii</name>
    <dbReference type="NCBI Taxonomy" id="2998507"/>
    <lineage>
        <taxon>Bacteria</taxon>
        <taxon>Pseudomonadati</taxon>
        <taxon>Bacteroidota</taxon>
        <taxon>Bacteroidia</taxon>
        <taxon>Marinilabiliales</taxon>
        <taxon>Prolixibacteraceae</taxon>
        <taxon>Draconibacterium</taxon>
    </lineage>
</organism>
<dbReference type="AlphaFoldDB" id="A0A9X3F2K8"/>
<dbReference type="EMBL" id="JAPOHD010000007">
    <property type="protein sequence ID" value="MCY1719406.1"/>
    <property type="molecule type" value="Genomic_DNA"/>
</dbReference>
<sequence length="265" mass="29861">MLEYKLKKDKLNVEVYSNNENLGEAAAVSVAEILNQAVSDRGNANLILATGASQFEFLKSLQKQNIEWGKVTVFHLDEYKDLPDTHPASFRKYLKERILTQVKPGKVYLLNGDVEDLETEISNYEELLRNHPIDVACIGIGENGHLAFNDPPVADFNDPKLVKIVELDNDCRMQQYNEGWFESFDDVPKYALSLTIPAIMQCKKISCVVPDERKAKAVFDTINTEISTKCPATILRTHPDTVLYLDKPAASLLDNNSEWLDEGVI</sequence>
<dbReference type="GO" id="GO:0005975">
    <property type="term" value="P:carbohydrate metabolic process"/>
    <property type="evidence" value="ECO:0007669"/>
    <property type="project" value="InterPro"/>
</dbReference>
<accession>A0A9X3F2K8</accession>
<dbReference type="RefSeq" id="WP_343331743.1">
    <property type="nucleotide sequence ID" value="NZ_JAPOHD010000007.1"/>
</dbReference>
<gene>
    <name evidence="2" type="ORF">OU798_03585</name>
</gene>
<dbReference type="Pfam" id="PF01182">
    <property type="entry name" value="Glucosamine_iso"/>
    <property type="match status" value="1"/>
</dbReference>
<protein>
    <submittedName>
        <fullName evidence="2">Glucosamine-6-phosphate deaminase</fullName>
    </submittedName>
</protein>
<dbReference type="GO" id="GO:0005737">
    <property type="term" value="C:cytoplasm"/>
    <property type="evidence" value="ECO:0007669"/>
    <property type="project" value="TreeGrafter"/>
</dbReference>
<dbReference type="GO" id="GO:0019262">
    <property type="term" value="P:N-acetylneuraminate catabolic process"/>
    <property type="evidence" value="ECO:0007669"/>
    <property type="project" value="TreeGrafter"/>
</dbReference>
<dbReference type="InterPro" id="IPR037171">
    <property type="entry name" value="NagB/RpiA_transferase-like"/>
</dbReference>
<dbReference type="GO" id="GO:0042802">
    <property type="term" value="F:identical protein binding"/>
    <property type="evidence" value="ECO:0007669"/>
    <property type="project" value="TreeGrafter"/>
</dbReference>
<dbReference type="PANTHER" id="PTHR11280:SF6">
    <property type="entry name" value="GLUCOSAMINE-6-PHOSPHATE ISOMERASE NAGB"/>
    <property type="match status" value="1"/>
</dbReference>
<dbReference type="GO" id="GO:0004342">
    <property type="term" value="F:glucosamine-6-phosphate deaminase activity"/>
    <property type="evidence" value="ECO:0007669"/>
    <property type="project" value="InterPro"/>
</dbReference>
<dbReference type="Proteomes" id="UP001145087">
    <property type="component" value="Unassembled WGS sequence"/>
</dbReference>
<name>A0A9X3F2K8_9BACT</name>
<dbReference type="Gene3D" id="3.40.50.1360">
    <property type="match status" value="1"/>
</dbReference>
<comment type="caution">
    <text evidence="2">The sequence shown here is derived from an EMBL/GenBank/DDBJ whole genome shotgun (WGS) entry which is preliminary data.</text>
</comment>
<dbReference type="SUPFAM" id="SSF100950">
    <property type="entry name" value="NagB/RpiA/CoA transferase-like"/>
    <property type="match status" value="1"/>
</dbReference>
<evidence type="ECO:0000313" key="2">
    <source>
        <dbReference type="EMBL" id="MCY1719406.1"/>
    </source>
</evidence>
<dbReference type="InterPro" id="IPR004547">
    <property type="entry name" value="Glucosamine6P_isomerase"/>
</dbReference>
<dbReference type="PANTHER" id="PTHR11280">
    <property type="entry name" value="GLUCOSAMINE-6-PHOSPHATE ISOMERASE"/>
    <property type="match status" value="1"/>
</dbReference>
<dbReference type="GO" id="GO:0006043">
    <property type="term" value="P:glucosamine catabolic process"/>
    <property type="evidence" value="ECO:0007669"/>
    <property type="project" value="TreeGrafter"/>
</dbReference>
<evidence type="ECO:0000313" key="3">
    <source>
        <dbReference type="Proteomes" id="UP001145087"/>
    </source>
</evidence>
<proteinExistence type="predicted"/>
<dbReference type="GO" id="GO:0006046">
    <property type="term" value="P:N-acetylglucosamine catabolic process"/>
    <property type="evidence" value="ECO:0007669"/>
    <property type="project" value="TreeGrafter"/>
</dbReference>
<dbReference type="InterPro" id="IPR006148">
    <property type="entry name" value="Glc/Gal-6P_isomerase"/>
</dbReference>
<evidence type="ECO:0000259" key="1">
    <source>
        <dbReference type="Pfam" id="PF01182"/>
    </source>
</evidence>
<feature type="domain" description="Glucosamine/galactosamine-6-phosphate isomerase" evidence="1">
    <location>
        <begin position="18"/>
        <end position="239"/>
    </location>
</feature>